<feature type="region of interest" description="Disordered" evidence="3">
    <location>
        <begin position="1"/>
        <end position="67"/>
    </location>
</feature>
<dbReference type="EMBL" id="JAGRRH010000006">
    <property type="protein sequence ID" value="KAG7367845.1"/>
    <property type="molecule type" value="Genomic_DNA"/>
</dbReference>
<proteinExistence type="inferred from homology"/>
<dbReference type="EMBL" id="JAGRRH010000082">
    <property type="protein sequence ID" value="KAG7337494.1"/>
    <property type="molecule type" value="Genomic_DNA"/>
</dbReference>
<evidence type="ECO:0000313" key="4">
    <source>
        <dbReference type="EMBL" id="KAG7337494.1"/>
    </source>
</evidence>
<keyword evidence="6" id="KW-1185">Reference proteome</keyword>
<comment type="similarity">
    <text evidence="1">Belongs to the TRIAP1/MDM35 family.</text>
</comment>
<dbReference type="Pfam" id="PF05254">
    <property type="entry name" value="UPF0203"/>
    <property type="match status" value="1"/>
</dbReference>
<keyword evidence="2" id="KW-1015">Disulfide bond</keyword>
<comment type="caution">
    <text evidence="5">The sequence shown here is derived from an EMBL/GenBank/DDBJ whole genome shotgun (WGS) entry which is preliminary data.</text>
</comment>
<dbReference type="Proteomes" id="UP000693970">
    <property type="component" value="Unassembled WGS sequence"/>
</dbReference>
<evidence type="ECO:0000313" key="5">
    <source>
        <dbReference type="EMBL" id="KAG7367845.1"/>
    </source>
</evidence>
<reference evidence="5" key="1">
    <citation type="journal article" date="2021" name="Sci. Rep.">
        <title>Diploid genomic architecture of Nitzschia inconspicua, an elite biomass production diatom.</title>
        <authorList>
            <person name="Oliver A."/>
            <person name="Podell S."/>
            <person name="Pinowska A."/>
            <person name="Traller J.C."/>
            <person name="Smith S.R."/>
            <person name="McClure R."/>
            <person name="Beliaev A."/>
            <person name="Bohutskyi P."/>
            <person name="Hill E.A."/>
            <person name="Rabines A."/>
            <person name="Zheng H."/>
            <person name="Allen L.Z."/>
            <person name="Kuo A."/>
            <person name="Grigoriev I.V."/>
            <person name="Allen A.E."/>
            <person name="Hazlebeck D."/>
            <person name="Allen E.E."/>
        </authorList>
    </citation>
    <scope>NUCLEOTIDE SEQUENCE</scope>
    <source>
        <strain evidence="5">Hildebrandi</strain>
    </source>
</reference>
<dbReference type="AlphaFoldDB" id="A0A9K3LTY1"/>
<name>A0A9K3LTY1_9STRA</name>
<evidence type="ECO:0000256" key="3">
    <source>
        <dbReference type="SAM" id="MobiDB-lite"/>
    </source>
</evidence>
<evidence type="ECO:0000256" key="1">
    <source>
        <dbReference type="ARBA" id="ARBA00006196"/>
    </source>
</evidence>
<feature type="compositionally biased region" description="Low complexity" evidence="3">
    <location>
        <begin position="35"/>
        <end position="45"/>
    </location>
</feature>
<dbReference type="OrthoDB" id="48290at2759"/>
<evidence type="ECO:0000256" key="2">
    <source>
        <dbReference type="ARBA" id="ARBA00023157"/>
    </source>
</evidence>
<sequence>MGSTQSTPNDAPNSTIKSLPEATSTIQRDGDMINGSGSSSSSSDVDGVKDEKKATTTKKHKQPPTTVGLTGVALIEHKCRKKKRAWGACVKQHYEQKFLPGQSLEPEEADCDDLFESYRRCYMKGLLKQRQEKGMEPPKEGTMLHEFMEEEGMLDSEVGKNKNNK</sequence>
<reference evidence="5" key="2">
    <citation type="submission" date="2021-04" db="EMBL/GenBank/DDBJ databases">
        <authorList>
            <person name="Podell S."/>
        </authorList>
    </citation>
    <scope>NUCLEOTIDE SEQUENCE</scope>
    <source>
        <strain evidence="5">Hildebrandi</strain>
    </source>
</reference>
<dbReference type="InterPro" id="IPR007918">
    <property type="entry name" value="MDM35_apoptosis"/>
</dbReference>
<accession>A0A9K3LTY1</accession>
<feature type="compositionally biased region" description="Polar residues" evidence="3">
    <location>
        <begin position="1"/>
        <end position="27"/>
    </location>
</feature>
<organism evidence="5 6">
    <name type="scientific">Nitzschia inconspicua</name>
    <dbReference type="NCBI Taxonomy" id="303405"/>
    <lineage>
        <taxon>Eukaryota</taxon>
        <taxon>Sar</taxon>
        <taxon>Stramenopiles</taxon>
        <taxon>Ochrophyta</taxon>
        <taxon>Bacillariophyta</taxon>
        <taxon>Bacillariophyceae</taxon>
        <taxon>Bacillariophycidae</taxon>
        <taxon>Bacillariales</taxon>
        <taxon>Bacillariaceae</taxon>
        <taxon>Nitzschia</taxon>
    </lineage>
</organism>
<gene>
    <name evidence="4" type="ORF">IV203_017605</name>
    <name evidence="5" type="ORF">IV203_030588</name>
</gene>
<protein>
    <submittedName>
        <fullName evidence="5">UPF0203 domain containing protein</fullName>
    </submittedName>
</protein>
<evidence type="ECO:0000313" key="6">
    <source>
        <dbReference type="Proteomes" id="UP000693970"/>
    </source>
</evidence>